<keyword evidence="5" id="KW-0812">Transmembrane</keyword>
<dbReference type="EC" id="2.7.10.1" evidence="2"/>
<dbReference type="CDD" id="cd00064">
    <property type="entry name" value="FU"/>
    <property type="match status" value="1"/>
</dbReference>
<keyword evidence="13" id="KW-0325">Glycoprotein</keyword>
<dbReference type="Pfam" id="PF01030">
    <property type="entry name" value="Recep_L_domain"/>
    <property type="match status" value="1"/>
</dbReference>
<evidence type="ECO:0000256" key="1">
    <source>
        <dbReference type="ARBA" id="ARBA00004479"/>
    </source>
</evidence>
<dbReference type="InterPro" id="IPR000494">
    <property type="entry name" value="Rcpt_L-dom"/>
</dbReference>
<evidence type="ECO:0000256" key="5">
    <source>
        <dbReference type="ARBA" id="ARBA00022692"/>
    </source>
</evidence>
<evidence type="ECO:0000256" key="12">
    <source>
        <dbReference type="ARBA" id="ARBA00023170"/>
    </source>
</evidence>
<dbReference type="SUPFAM" id="SSF57184">
    <property type="entry name" value="Growth factor receptor domain"/>
    <property type="match status" value="1"/>
</dbReference>
<proteinExistence type="predicted"/>
<evidence type="ECO:0000256" key="3">
    <source>
        <dbReference type="ARBA" id="ARBA00022553"/>
    </source>
</evidence>
<dbReference type="InterPro" id="IPR036941">
    <property type="entry name" value="Rcpt_L-dom_sf"/>
</dbReference>
<dbReference type="Pfam" id="PF00757">
    <property type="entry name" value="Furin-like"/>
    <property type="match status" value="1"/>
</dbReference>
<evidence type="ECO:0000256" key="13">
    <source>
        <dbReference type="ARBA" id="ARBA00023180"/>
    </source>
</evidence>
<keyword evidence="11" id="KW-0829">Tyrosine-protein kinase</keyword>
<keyword evidence="7" id="KW-0418">Kinase</keyword>
<keyword evidence="6" id="KW-0547">Nucleotide-binding</keyword>
<evidence type="ECO:0000313" key="16">
    <source>
        <dbReference type="Proteomes" id="UP000277204"/>
    </source>
</evidence>
<evidence type="ECO:0000256" key="10">
    <source>
        <dbReference type="ARBA" id="ARBA00023136"/>
    </source>
</evidence>
<protein>
    <recommendedName>
        <fullName evidence="2">receptor protein-tyrosine kinase</fullName>
        <ecNumber evidence="2">2.7.10.1</ecNumber>
    </recommendedName>
</protein>
<dbReference type="AlphaFoldDB" id="A0A183MXQ3"/>
<keyword evidence="8" id="KW-0067">ATP-binding</keyword>
<comment type="catalytic activity">
    <reaction evidence="14">
        <text>L-tyrosyl-[protein] + ATP = O-phospho-L-tyrosyl-[protein] + ADP + H(+)</text>
        <dbReference type="Rhea" id="RHEA:10596"/>
        <dbReference type="Rhea" id="RHEA-COMP:10136"/>
        <dbReference type="Rhea" id="RHEA-COMP:20101"/>
        <dbReference type="ChEBI" id="CHEBI:15378"/>
        <dbReference type="ChEBI" id="CHEBI:30616"/>
        <dbReference type="ChEBI" id="CHEBI:46858"/>
        <dbReference type="ChEBI" id="CHEBI:61978"/>
        <dbReference type="ChEBI" id="CHEBI:456216"/>
        <dbReference type="EC" id="2.7.10.1"/>
    </reaction>
</comment>
<keyword evidence="3" id="KW-0597">Phosphoprotein</keyword>
<dbReference type="GO" id="GO:0004714">
    <property type="term" value="F:transmembrane receptor protein tyrosine kinase activity"/>
    <property type="evidence" value="ECO:0007669"/>
    <property type="project" value="UniProtKB-EC"/>
</dbReference>
<evidence type="ECO:0000256" key="11">
    <source>
        <dbReference type="ARBA" id="ARBA00023137"/>
    </source>
</evidence>
<dbReference type="InterPro" id="IPR006211">
    <property type="entry name" value="Furin-like_Cys-rich_dom"/>
</dbReference>
<dbReference type="EMBL" id="UZAI01018467">
    <property type="protein sequence ID" value="VDP37281.1"/>
    <property type="molecule type" value="Genomic_DNA"/>
</dbReference>
<evidence type="ECO:0000313" key="15">
    <source>
        <dbReference type="EMBL" id="VDP37281.1"/>
    </source>
</evidence>
<keyword evidence="9" id="KW-1133">Transmembrane helix</keyword>
<keyword evidence="10" id="KW-0472">Membrane</keyword>
<keyword evidence="16" id="KW-1185">Reference proteome</keyword>
<dbReference type="SUPFAM" id="SSF52058">
    <property type="entry name" value="L domain-like"/>
    <property type="match status" value="2"/>
</dbReference>
<evidence type="ECO:0000256" key="6">
    <source>
        <dbReference type="ARBA" id="ARBA00022741"/>
    </source>
</evidence>
<dbReference type="InterPro" id="IPR009030">
    <property type="entry name" value="Growth_fac_rcpt_cys_sf"/>
</dbReference>
<evidence type="ECO:0000256" key="2">
    <source>
        <dbReference type="ARBA" id="ARBA00011902"/>
    </source>
</evidence>
<evidence type="ECO:0000256" key="7">
    <source>
        <dbReference type="ARBA" id="ARBA00022777"/>
    </source>
</evidence>
<dbReference type="SMART" id="SM00261">
    <property type="entry name" value="FU"/>
    <property type="match status" value="1"/>
</dbReference>
<evidence type="ECO:0000256" key="8">
    <source>
        <dbReference type="ARBA" id="ARBA00022840"/>
    </source>
</evidence>
<reference evidence="15 16" key="1">
    <citation type="submission" date="2018-11" db="EMBL/GenBank/DDBJ databases">
        <authorList>
            <consortium name="Pathogen Informatics"/>
        </authorList>
    </citation>
    <scope>NUCLEOTIDE SEQUENCE [LARGE SCALE GENOMIC DNA]</scope>
    <source>
        <strain evidence="15 16">Zambia</strain>
    </source>
</reference>
<dbReference type="InterPro" id="IPR006212">
    <property type="entry name" value="Furin_repeat"/>
</dbReference>
<keyword evidence="12" id="KW-0675">Receptor</keyword>
<dbReference type="Proteomes" id="UP000277204">
    <property type="component" value="Unassembled WGS sequence"/>
</dbReference>
<comment type="subcellular location">
    <subcellularLocation>
        <location evidence="1">Membrane</location>
        <topology evidence="1">Single-pass type I membrane protein</topology>
    </subcellularLocation>
</comment>
<dbReference type="Gene3D" id="3.80.20.20">
    <property type="entry name" value="Receptor L-domain"/>
    <property type="match status" value="3"/>
</dbReference>
<name>A0A183MXQ3_9TREM</name>
<gene>
    <name evidence="15" type="ORF">SMRZ_LOCUS20828</name>
</gene>
<organism evidence="15 16">
    <name type="scientific">Schistosoma margrebowiei</name>
    <dbReference type="NCBI Taxonomy" id="48269"/>
    <lineage>
        <taxon>Eukaryota</taxon>
        <taxon>Metazoa</taxon>
        <taxon>Spiralia</taxon>
        <taxon>Lophotrochozoa</taxon>
        <taxon>Platyhelminthes</taxon>
        <taxon>Trematoda</taxon>
        <taxon>Digenea</taxon>
        <taxon>Strigeidida</taxon>
        <taxon>Schistosomatoidea</taxon>
        <taxon>Schistosomatidae</taxon>
        <taxon>Schistosoma</taxon>
    </lineage>
</organism>
<keyword evidence="4" id="KW-0808">Transferase</keyword>
<evidence type="ECO:0000256" key="9">
    <source>
        <dbReference type="ARBA" id="ARBA00022989"/>
    </source>
</evidence>
<dbReference type="GO" id="GO:0016020">
    <property type="term" value="C:membrane"/>
    <property type="evidence" value="ECO:0007669"/>
    <property type="project" value="UniProtKB-SubCell"/>
</dbReference>
<sequence length="355" mass="40353">MVAGDQRLIHTPFFPQAIVRGSVYIYDNPGLQYLPDSIHWTELFESVGEQNFYSHKLIQTNAYGDKNITIDLHLYEHNPHDIEPEPVSANVKSSCSKLCPKINNNTYCWGPSLSDCQHQSKCQNLLCNRCLRIRNSYSCCHEQCLGGCTGPLASQCVSCKEYYNSGICVAHCPSRTIIHEGKLISNPEFKYRLGNLCLSVCPACKITDKETKNGRKMSNFDLRNLNQLINCTILEGNLILTKESFNPSSDLTDHIPITDHRQLWALHSLREITGYIYLDLELLGDSLRNFSFLENLVKVSGYRPRGTVVPDSIARLLHHDRQVRLPRQGSNNTQELDIALEQHVLQHTDLDSYCK</sequence>
<dbReference type="STRING" id="48269.A0A183MXQ3"/>
<evidence type="ECO:0000256" key="4">
    <source>
        <dbReference type="ARBA" id="ARBA00022679"/>
    </source>
</evidence>
<accession>A0A183MXQ3</accession>
<evidence type="ECO:0000256" key="14">
    <source>
        <dbReference type="ARBA" id="ARBA00051243"/>
    </source>
</evidence>
<dbReference type="GO" id="GO:0005524">
    <property type="term" value="F:ATP binding"/>
    <property type="evidence" value="ECO:0007669"/>
    <property type="project" value="UniProtKB-KW"/>
</dbReference>